<reference evidence="2 3" key="1">
    <citation type="submission" date="2022-11" db="EMBL/GenBank/DDBJ databases">
        <title>Nonomuraea corallina sp. nov., a new species of the genus Nonomuraea isolated from sea side sediment in Thai sea.</title>
        <authorList>
            <person name="Ngamcharungchit C."/>
            <person name="Matsumoto A."/>
            <person name="Suriyachadkun C."/>
            <person name="Panbangred W."/>
            <person name="Inahashi Y."/>
            <person name="Intra B."/>
        </authorList>
    </citation>
    <scope>NUCLEOTIDE SEQUENCE [LARGE SCALE GENOMIC DNA]</scope>
    <source>
        <strain evidence="2 3">DSM 43553</strain>
    </source>
</reference>
<name>A0ABT4SSU5_9ACTN</name>
<protein>
    <submittedName>
        <fullName evidence="2">Uncharacterized protein</fullName>
    </submittedName>
</protein>
<feature type="transmembrane region" description="Helical" evidence="1">
    <location>
        <begin position="52"/>
        <end position="72"/>
    </location>
</feature>
<feature type="transmembrane region" description="Helical" evidence="1">
    <location>
        <begin position="444"/>
        <end position="461"/>
    </location>
</feature>
<feature type="transmembrane region" description="Helical" evidence="1">
    <location>
        <begin position="123"/>
        <end position="141"/>
    </location>
</feature>
<proteinExistence type="predicted"/>
<feature type="transmembrane region" description="Helical" evidence="1">
    <location>
        <begin position="92"/>
        <end position="111"/>
    </location>
</feature>
<keyword evidence="1" id="KW-0812">Transmembrane</keyword>
<keyword evidence="3" id="KW-1185">Reference proteome</keyword>
<sequence length="750" mass="80989">MRRYRFGWIAAPIAVAFGGAAVVAGVFALVTGDAAVLRALVVHGWGTDMVPYTWWVEVILAGGGILTGWALWQILRGRRAGEAPVLARPVRLLRAALYVSLACALAYEAPIPYQWWLDLPGTLTQFAIVWLFLVVLAGSIPRWLRITALVAGLADTAVELVATVAYGLGQYWDLPPLGNVLHLLWLVPVLIGQARDGRWSRGTVRAGMVAAVLASLSSGSFMIVGFGGIADHGTVILMVRTILSVFALIWMARTAHELAGPPPEPSTRRGERAAVRPWPLAAVAVVLPSVPAAVNLAQGMPFWIGPRGAVDMFFREYSSHPAGLAWVAVDVLVGVGAPAVLVLVAVIRRSRRLLTGTILFLVLAAAAGVVTALTARPEEDWQVIPEMAEVRLAVYPDGQFGGGLDGQLVFGLSPLWYSAALAVSALVLFLLYAAPPAARRGRRVFAMALATAVALIFVPAADRSQGTVTTAADCSPPDHRHTEVEPAPLTGEGAFICEVRTGQVLDIPATMPDQALLAYGRSLCGVYTRDDPRELARVESVEGLRVRDLYWAIDDICPAAAAKVKTEREADDQEFAAFQAEERAKCAATPRHRPLIEPVKAVRLDDPVWPEIGLEMRDTAGTGDSGGGRHDDLVESGPGHLTVSVDSEYHLCVTLETYSRRPPVETKGWDHVTEAGYTSTDGELVFHDVLAGIVLPDLSPGGRRGRYRIRVHHAWFPWKGEERATQRLLIMAYPGKDDRLVTYRKPAGSR</sequence>
<feature type="transmembrane region" description="Helical" evidence="1">
    <location>
        <begin position="206"/>
        <end position="229"/>
    </location>
</feature>
<feature type="transmembrane region" description="Helical" evidence="1">
    <location>
        <begin position="324"/>
        <end position="346"/>
    </location>
</feature>
<dbReference type="EMBL" id="JAPNUD010000012">
    <property type="protein sequence ID" value="MDA0640333.1"/>
    <property type="molecule type" value="Genomic_DNA"/>
</dbReference>
<comment type="caution">
    <text evidence="2">The sequence shown here is derived from an EMBL/GenBank/DDBJ whole genome shotgun (WGS) entry which is preliminary data.</text>
</comment>
<gene>
    <name evidence="2" type="ORF">OUY24_06850</name>
</gene>
<feature type="transmembrane region" description="Helical" evidence="1">
    <location>
        <begin position="278"/>
        <end position="304"/>
    </location>
</feature>
<feature type="transmembrane region" description="Helical" evidence="1">
    <location>
        <begin position="415"/>
        <end position="432"/>
    </location>
</feature>
<keyword evidence="1" id="KW-1133">Transmembrane helix</keyword>
<evidence type="ECO:0000313" key="2">
    <source>
        <dbReference type="EMBL" id="MDA0640333.1"/>
    </source>
</evidence>
<feature type="transmembrane region" description="Helical" evidence="1">
    <location>
        <begin position="235"/>
        <end position="252"/>
    </location>
</feature>
<dbReference type="RefSeq" id="WP_271275593.1">
    <property type="nucleotide sequence ID" value="NZ_BAABFD010000015.1"/>
</dbReference>
<evidence type="ECO:0000313" key="3">
    <source>
        <dbReference type="Proteomes" id="UP001212498"/>
    </source>
</evidence>
<dbReference type="Proteomes" id="UP001212498">
    <property type="component" value="Unassembled WGS sequence"/>
</dbReference>
<organism evidence="2 3">
    <name type="scientific">Nonomuraea ferruginea</name>
    <dbReference type="NCBI Taxonomy" id="46174"/>
    <lineage>
        <taxon>Bacteria</taxon>
        <taxon>Bacillati</taxon>
        <taxon>Actinomycetota</taxon>
        <taxon>Actinomycetes</taxon>
        <taxon>Streptosporangiales</taxon>
        <taxon>Streptosporangiaceae</taxon>
        <taxon>Nonomuraea</taxon>
    </lineage>
</organism>
<evidence type="ECO:0000256" key="1">
    <source>
        <dbReference type="SAM" id="Phobius"/>
    </source>
</evidence>
<feature type="transmembrane region" description="Helical" evidence="1">
    <location>
        <begin position="353"/>
        <end position="375"/>
    </location>
</feature>
<accession>A0ABT4SSU5</accession>
<keyword evidence="1" id="KW-0472">Membrane</keyword>